<evidence type="ECO:0000313" key="3">
    <source>
        <dbReference type="Proteomes" id="UP000250266"/>
    </source>
</evidence>
<dbReference type="AlphaFoldDB" id="A0A8E2E5M8"/>
<dbReference type="Pfam" id="PF07992">
    <property type="entry name" value="Pyr_redox_2"/>
    <property type="match status" value="1"/>
</dbReference>
<gene>
    <name evidence="2" type="ORF">K432DRAFT_436352</name>
</gene>
<proteinExistence type="predicted"/>
<dbReference type="Gene3D" id="3.50.50.100">
    <property type="match status" value="1"/>
</dbReference>
<dbReference type="SUPFAM" id="SSF51905">
    <property type="entry name" value="FAD/NAD(P)-binding domain"/>
    <property type="match status" value="1"/>
</dbReference>
<dbReference type="GO" id="GO:0005737">
    <property type="term" value="C:cytoplasm"/>
    <property type="evidence" value="ECO:0007669"/>
    <property type="project" value="TreeGrafter"/>
</dbReference>
<feature type="domain" description="FAD/NAD(P)-binding" evidence="1">
    <location>
        <begin position="22"/>
        <end position="320"/>
    </location>
</feature>
<dbReference type="OrthoDB" id="202203at2759"/>
<keyword evidence="3" id="KW-1185">Reference proteome</keyword>
<evidence type="ECO:0000313" key="2">
    <source>
        <dbReference type="EMBL" id="OCK77753.1"/>
    </source>
</evidence>
<dbReference type="PRINTS" id="PR00469">
    <property type="entry name" value="PNDRDTASEII"/>
</dbReference>
<dbReference type="PANTHER" id="PTHR43735">
    <property type="entry name" value="APOPTOSIS-INDUCING FACTOR 1"/>
    <property type="match status" value="1"/>
</dbReference>
<accession>A0A8E2E5M8</accession>
<dbReference type="InterPro" id="IPR023753">
    <property type="entry name" value="FAD/NAD-binding_dom"/>
</dbReference>
<evidence type="ECO:0000259" key="1">
    <source>
        <dbReference type="Pfam" id="PF07992"/>
    </source>
</evidence>
<organism evidence="2 3">
    <name type="scientific">Lepidopterella palustris CBS 459.81</name>
    <dbReference type="NCBI Taxonomy" id="1314670"/>
    <lineage>
        <taxon>Eukaryota</taxon>
        <taxon>Fungi</taxon>
        <taxon>Dikarya</taxon>
        <taxon>Ascomycota</taxon>
        <taxon>Pezizomycotina</taxon>
        <taxon>Dothideomycetes</taxon>
        <taxon>Pleosporomycetidae</taxon>
        <taxon>Mytilinidiales</taxon>
        <taxon>Argynnaceae</taxon>
        <taxon>Lepidopterella</taxon>
    </lineage>
</organism>
<dbReference type="Proteomes" id="UP000250266">
    <property type="component" value="Unassembled WGS sequence"/>
</dbReference>
<sequence length="425" mass="45911">MASEEEAPHLHNETSPVTDTHNIAILGGNFGGVSVAHYLLRHVLPGINSMSDGFCVYKITLISPSTHFFFKIGAPRALTSAEAVPLEKSFLPISEAFKDYNQSYYTFVQGEAIGIDEVTKRVIVKHENDTPDSDVKYDSLVIATGTTSKSPLWTLHGNYTITKSAFEDLHARLPKAEKIFIVGGGASAVETAGEIAYRYKGKDITILSGSTRLLAGLKNVGVGVAAESQLTALGVKTVNDVRVTSVVESADSKTVLKLSNGATEEVDVYIDATGGQPNSSFLPAAWLDERNRVATDGTTLRADKAPAGVYCIGDVASYSTGSVLDVEYAVRAICYSIWFDLFKDASAKQEKAANGTKVIAPHILKEQKYKKIQSDMQFVPIGPQGGVGAFFGWKVPSWIVWLIKSRTMFFERAPGLVEGEAFIKA</sequence>
<reference evidence="2 3" key="1">
    <citation type="journal article" date="2016" name="Nat. Commun.">
        <title>Ectomycorrhizal ecology is imprinted in the genome of the dominant symbiotic fungus Cenococcum geophilum.</title>
        <authorList>
            <consortium name="DOE Joint Genome Institute"/>
            <person name="Peter M."/>
            <person name="Kohler A."/>
            <person name="Ohm R.A."/>
            <person name="Kuo A."/>
            <person name="Krutzmann J."/>
            <person name="Morin E."/>
            <person name="Arend M."/>
            <person name="Barry K.W."/>
            <person name="Binder M."/>
            <person name="Choi C."/>
            <person name="Clum A."/>
            <person name="Copeland A."/>
            <person name="Grisel N."/>
            <person name="Haridas S."/>
            <person name="Kipfer T."/>
            <person name="LaButti K."/>
            <person name="Lindquist E."/>
            <person name="Lipzen A."/>
            <person name="Maire R."/>
            <person name="Meier B."/>
            <person name="Mihaltcheva S."/>
            <person name="Molinier V."/>
            <person name="Murat C."/>
            <person name="Poggeler S."/>
            <person name="Quandt C.A."/>
            <person name="Sperisen C."/>
            <person name="Tritt A."/>
            <person name="Tisserant E."/>
            <person name="Crous P.W."/>
            <person name="Henrissat B."/>
            <person name="Nehls U."/>
            <person name="Egli S."/>
            <person name="Spatafora J.W."/>
            <person name="Grigoriev I.V."/>
            <person name="Martin F.M."/>
        </authorList>
    </citation>
    <scope>NUCLEOTIDE SEQUENCE [LARGE SCALE GENOMIC DNA]</scope>
    <source>
        <strain evidence="2 3">CBS 459.81</strain>
    </source>
</reference>
<dbReference type="PANTHER" id="PTHR43735:SF25">
    <property type="entry name" value="NAD(P)H DEHYDROGENASE 3"/>
    <property type="match status" value="1"/>
</dbReference>
<dbReference type="EMBL" id="KV745103">
    <property type="protein sequence ID" value="OCK77753.1"/>
    <property type="molecule type" value="Genomic_DNA"/>
</dbReference>
<name>A0A8E2E5M8_9PEZI</name>
<dbReference type="PRINTS" id="PR00368">
    <property type="entry name" value="FADPNR"/>
</dbReference>
<dbReference type="InterPro" id="IPR036188">
    <property type="entry name" value="FAD/NAD-bd_sf"/>
</dbReference>
<dbReference type="GO" id="GO:0050660">
    <property type="term" value="F:flavin adenine dinucleotide binding"/>
    <property type="evidence" value="ECO:0007669"/>
    <property type="project" value="TreeGrafter"/>
</dbReference>
<dbReference type="GO" id="GO:0004174">
    <property type="term" value="F:electron-transferring-flavoprotein dehydrogenase activity"/>
    <property type="evidence" value="ECO:0007669"/>
    <property type="project" value="TreeGrafter"/>
</dbReference>
<protein>
    <submittedName>
        <fullName evidence="2">FAD/NAD(P)-binding domain-containing protein</fullName>
    </submittedName>
</protein>